<evidence type="ECO:0000313" key="4">
    <source>
        <dbReference type="Proteomes" id="UP000759529"/>
    </source>
</evidence>
<gene>
    <name evidence="3" type="ORF">H9X54_010585</name>
</gene>
<dbReference type="Proteomes" id="UP000759529">
    <property type="component" value="Unassembled WGS sequence"/>
</dbReference>
<dbReference type="EMBL" id="JACSOD020000489">
    <property type="protein sequence ID" value="MBM6499740.1"/>
    <property type="molecule type" value="Genomic_DNA"/>
</dbReference>
<feature type="coiled-coil region" evidence="1">
    <location>
        <begin position="90"/>
        <end position="117"/>
    </location>
</feature>
<evidence type="ECO:0000256" key="1">
    <source>
        <dbReference type="SAM" id="Coils"/>
    </source>
</evidence>
<keyword evidence="1" id="KW-0175">Coiled coil</keyword>
<proteinExistence type="predicted"/>
<reference evidence="3 4" key="1">
    <citation type="submission" date="2021-02" db="EMBL/GenBank/DDBJ databases">
        <authorList>
            <person name="Jung H.S."/>
            <person name="Chun B.H."/>
            <person name="Jeon C.O."/>
        </authorList>
    </citation>
    <scope>NUCLEOTIDE SEQUENCE [LARGE SCALE GENOMIC DNA]</scope>
    <source>
        <strain evidence="3 4">LMG 25203</strain>
    </source>
</reference>
<sequence>MFDNSKRYQKKRSDDPPGVGNYVNWHIQQNKIKKSSVSKFLDVNPTTLNQYFKQTSLQFSILWRISLAVKYNLVMELGERLNIPFETKSEKELKNQLLEKEKEIETLKLQIEFYKEIMGAK</sequence>
<name>A0ABS2CXR1_9FLAO</name>
<protein>
    <submittedName>
        <fullName evidence="3">Transcriptional regulator</fullName>
    </submittedName>
</protein>
<keyword evidence="4" id="KW-1185">Reference proteome</keyword>
<comment type="caution">
    <text evidence="3">The sequence shown here is derived from an EMBL/GenBank/DDBJ whole genome shotgun (WGS) entry which is preliminary data.</text>
</comment>
<evidence type="ECO:0000313" key="3">
    <source>
        <dbReference type="EMBL" id="MBM6499740.1"/>
    </source>
</evidence>
<organism evidence="3 4">
    <name type="scientific">Flavobacterium macrobrachii</name>
    <dbReference type="NCBI Taxonomy" id="591204"/>
    <lineage>
        <taxon>Bacteria</taxon>
        <taxon>Pseudomonadati</taxon>
        <taxon>Bacteroidota</taxon>
        <taxon>Flavobacteriia</taxon>
        <taxon>Flavobacteriales</taxon>
        <taxon>Flavobacteriaceae</taxon>
        <taxon>Flavobacterium</taxon>
    </lineage>
</organism>
<feature type="region of interest" description="Disordered" evidence="2">
    <location>
        <begin position="1"/>
        <end position="20"/>
    </location>
</feature>
<accession>A0ABS2CXR1</accession>
<evidence type="ECO:0000256" key="2">
    <source>
        <dbReference type="SAM" id="MobiDB-lite"/>
    </source>
</evidence>
<dbReference type="RefSeq" id="WP_187657175.1">
    <property type="nucleotide sequence ID" value="NZ_JACSOD020000489.1"/>
</dbReference>
<feature type="compositionally biased region" description="Basic and acidic residues" evidence="2">
    <location>
        <begin position="1"/>
        <end position="15"/>
    </location>
</feature>